<dbReference type="EMBL" id="VSSQ01010200">
    <property type="protein sequence ID" value="MPM43696.1"/>
    <property type="molecule type" value="Genomic_DNA"/>
</dbReference>
<evidence type="ECO:0000256" key="1">
    <source>
        <dbReference type="SAM" id="MobiDB-lite"/>
    </source>
</evidence>
<protein>
    <submittedName>
        <fullName evidence="2">Uncharacterized protein</fullName>
    </submittedName>
</protein>
<dbReference type="AlphaFoldDB" id="A0A644ZSH6"/>
<feature type="region of interest" description="Disordered" evidence="1">
    <location>
        <begin position="44"/>
        <end position="64"/>
    </location>
</feature>
<sequence length="103" mass="11397">MLGHLAQVFVRQVFEQVRHGRIAAPPVTKIEQLVIEIARRLASDTRKVPRRRGPPLRAMAGGAGQRARGHAIGIVRLGGEIGRLRHLRAGMAHSHGARRQREP</sequence>
<comment type="caution">
    <text evidence="2">The sequence shown here is derived from an EMBL/GenBank/DDBJ whole genome shotgun (WGS) entry which is preliminary data.</text>
</comment>
<gene>
    <name evidence="2" type="ORF">SDC9_90373</name>
</gene>
<reference evidence="2" key="1">
    <citation type="submission" date="2019-08" db="EMBL/GenBank/DDBJ databases">
        <authorList>
            <person name="Kucharzyk K."/>
            <person name="Murdoch R.W."/>
            <person name="Higgins S."/>
            <person name="Loffler F."/>
        </authorList>
    </citation>
    <scope>NUCLEOTIDE SEQUENCE</scope>
</reference>
<evidence type="ECO:0000313" key="2">
    <source>
        <dbReference type="EMBL" id="MPM43696.1"/>
    </source>
</evidence>
<name>A0A644ZSH6_9ZZZZ</name>
<proteinExistence type="predicted"/>
<organism evidence="2">
    <name type="scientific">bioreactor metagenome</name>
    <dbReference type="NCBI Taxonomy" id="1076179"/>
    <lineage>
        <taxon>unclassified sequences</taxon>
        <taxon>metagenomes</taxon>
        <taxon>ecological metagenomes</taxon>
    </lineage>
</organism>
<accession>A0A644ZSH6</accession>